<comment type="caution">
    <text evidence="1">The sequence shown here is derived from an EMBL/GenBank/DDBJ whole genome shotgun (WGS) entry which is preliminary data.</text>
</comment>
<accession>A0ACB8UZI5</accession>
<protein>
    <submittedName>
        <fullName evidence="1">Uncharacterized protein</fullName>
    </submittedName>
</protein>
<reference evidence="1" key="1">
    <citation type="journal article" date="2022" name="bioRxiv">
        <title>Population genetic analysis of Ophidiomyces ophidiicola, the causative agent of snake fungal disease, indicates recent introductions to the USA.</title>
        <authorList>
            <person name="Ladner J.T."/>
            <person name="Palmer J.M."/>
            <person name="Ettinger C.L."/>
            <person name="Stajich J.E."/>
            <person name="Farrell T.M."/>
            <person name="Glorioso B.M."/>
            <person name="Lawson B."/>
            <person name="Price S.J."/>
            <person name="Stengle A.G."/>
            <person name="Grear D.A."/>
            <person name="Lorch J.M."/>
        </authorList>
    </citation>
    <scope>NUCLEOTIDE SEQUENCE</scope>
    <source>
        <strain evidence="1">NWHC 24266-5</strain>
    </source>
</reference>
<evidence type="ECO:0000313" key="1">
    <source>
        <dbReference type="EMBL" id="KAI2388951.1"/>
    </source>
</evidence>
<dbReference type="EMBL" id="JALBCA010000027">
    <property type="protein sequence ID" value="KAI2388951.1"/>
    <property type="molecule type" value="Genomic_DNA"/>
</dbReference>
<gene>
    <name evidence="1" type="ORF">LOY88_002324</name>
</gene>
<name>A0ACB8UZI5_9EURO</name>
<sequence>MNRQRPPPASLRAPVSPPRKKQRQGTNSESGNQRNTEPELSLAAVEAGRLDVDDPLRVLSSRLLAVTRHQFSLAPRLSHPEWVGLYMRNKHPQGRHFVIHQHDHPIAGPHYDLRLQFSESSSLSFAIMYGLPGNPNSRRMNRNATETRVHNIWSHLIETASINTGSLIIWDTGEYSILPYYQHEEPAETHSSASDAGDASVSCEAVNMCDSDRLKHAFRKRKIRLRLHGARLPPNYTVTLRLTANNNTHKQPKMPKVRRGKRQGKMPAERVTPISRSPSSSPIRDAAVEIATPDGTGGDLSDRGLSHQDTHNEFASYSDDEDERVRVNNAYPGAVNSISSIHQRRWFLSLDRVNSGFKRHFDSSTSKYTWVRQSVEAPNQPSRLLGFEPFFVQGPDVERSVVTGRLGSEVFRDEGVDKFTGRRGWRPVLL</sequence>
<organism evidence="1">
    <name type="scientific">Ophidiomyces ophidiicola</name>
    <dbReference type="NCBI Taxonomy" id="1387563"/>
    <lineage>
        <taxon>Eukaryota</taxon>
        <taxon>Fungi</taxon>
        <taxon>Dikarya</taxon>
        <taxon>Ascomycota</taxon>
        <taxon>Pezizomycotina</taxon>
        <taxon>Eurotiomycetes</taxon>
        <taxon>Eurotiomycetidae</taxon>
        <taxon>Onygenales</taxon>
        <taxon>Onygenaceae</taxon>
        <taxon>Ophidiomyces</taxon>
    </lineage>
</organism>
<proteinExistence type="predicted"/>